<evidence type="ECO:0000313" key="1">
    <source>
        <dbReference type="EMBL" id="PVD19683.1"/>
    </source>
</evidence>
<accession>A0A2T7NET1</accession>
<name>A0A2T7NET1_POMCA</name>
<sequence>MPSTSANHTLWVPDSSADLCRHWSWREIGHLEESYTVRPHCLHVPPPKRNGQCLLVGDICQDKATQRLAQLQRSKRSSGPHKVLVLVVFD</sequence>
<proteinExistence type="predicted"/>
<comment type="caution">
    <text evidence="1">The sequence shown here is derived from an EMBL/GenBank/DDBJ whole genome shotgun (WGS) entry which is preliminary data.</text>
</comment>
<reference evidence="1 2" key="1">
    <citation type="submission" date="2018-04" db="EMBL/GenBank/DDBJ databases">
        <title>The genome of golden apple snail Pomacea canaliculata provides insight into stress tolerance and invasive adaptation.</title>
        <authorList>
            <person name="Liu C."/>
            <person name="Liu B."/>
            <person name="Ren Y."/>
            <person name="Zhang Y."/>
            <person name="Wang H."/>
            <person name="Li S."/>
            <person name="Jiang F."/>
            <person name="Yin L."/>
            <person name="Zhang G."/>
            <person name="Qian W."/>
            <person name="Fan W."/>
        </authorList>
    </citation>
    <scope>NUCLEOTIDE SEQUENCE [LARGE SCALE GENOMIC DNA]</scope>
    <source>
        <strain evidence="1">SZHN2017</strain>
        <tissue evidence="1">Muscle</tissue>
    </source>
</reference>
<keyword evidence="2" id="KW-1185">Reference proteome</keyword>
<organism evidence="1 2">
    <name type="scientific">Pomacea canaliculata</name>
    <name type="common">Golden apple snail</name>
    <dbReference type="NCBI Taxonomy" id="400727"/>
    <lineage>
        <taxon>Eukaryota</taxon>
        <taxon>Metazoa</taxon>
        <taxon>Spiralia</taxon>
        <taxon>Lophotrochozoa</taxon>
        <taxon>Mollusca</taxon>
        <taxon>Gastropoda</taxon>
        <taxon>Caenogastropoda</taxon>
        <taxon>Architaenioglossa</taxon>
        <taxon>Ampullarioidea</taxon>
        <taxon>Ampullariidae</taxon>
        <taxon>Pomacea</taxon>
    </lineage>
</organism>
<evidence type="ECO:0000313" key="2">
    <source>
        <dbReference type="Proteomes" id="UP000245119"/>
    </source>
</evidence>
<dbReference type="EMBL" id="PZQS01000013">
    <property type="protein sequence ID" value="PVD19683.1"/>
    <property type="molecule type" value="Genomic_DNA"/>
</dbReference>
<gene>
    <name evidence="1" type="ORF">C0Q70_20173</name>
</gene>
<dbReference type="AlphaFoldDB" id="A0A2T7NET1"/>
<dbReference type="Proteomes" id="UP000245119">
    <property type="component" value="Linkage Group LG13"/>
</dbReference>
<protein>
    <submittedName>
        <fullName evidence="1">Uncharacterized protein</fullName>
    </submittedName>
</protein>